<feature type="region of interest" description="Disordered" evidence="2">
    <location>
        <begin position="145"/>
        <end position="192"/>
    </location>
</feature>
<feature type="coiled-coil region" evidence="1">
    <location>
        <begin position="310"/>
        <end position="370"/>
    </location>
</feature>
<protein>
    <submittedName>
        <fullName evidence="3">Uncharacterized protein</fullName>
    </submittedName>
</protein>
<evidence type="ECO:0000313" key="3">
    <source>
        <dbReference type="EMBL" id="GEX25034.1"/>
    </source>
</evidence>
<proteinExistence type="predicted"/>
<comment type="caution">
    <text evidence="3">The sequence shown here is derived from an EMBL/GenBank/DDBJ whole genome shotgun (WGS) entry which is preliminary data.</text>
</comment>
<feature type="compositionally biased region" description="Low complexity" evidence="2">
    <location>
        <begin position="162"/>
        <end position="172"/>
    </location>
</feature>
<reference evidence="3" key="1">
    <citation type="journal article" date="2019" name="Sci. Rep.">
        <title>Draft genome of Tanacetum cinerariifolium, the natural source of mosquito coil.</title>
        <authorList>
            <person name="Yamashiro T."/>
            <person name="Shiraishi A."/>
            <person name="Satake H."/>
            <person name="Nakayama K."/>
        </authorList>
    </citation>
    <scope>NUCLEOTIDE SEQUENCE</scope>
</reference>
<evidence type="ECO:0000256" key="1">
    <source>
        <dbReference type="SAM" id="Coils"/>
    </source>
</evidence>
<organism evidence="3">
    <name type="scientific">Tanacetum cinerariifolium</name>
    <name type="common">Dalmatian daisy</name>
    <name type="synonym">Chrysanthemum cinerariifolium</name>
    <dbReference type="NCBI Taxonomy" id="118510"/>
    <lineage>
        <taxon>Eukaryota</taxon>
        <taxon>Viridiplantae</taxon>
        <taxon>Streptophyta</taxon>
        <taxon>Embryophyta</taxon>
        <taxon>Tracheophyta</taxon>
        <taxon>Spermatophyta</taxon>
        <taxon>Magnoliopsida</taxon>
        <taxon>eudicotyledons</taxon>
        <taxon>Gunneridae</taxon>
        <taxon>Pentapetalae</taxon>
        <taxon>asterids</taxon>
        <taxon>campanulids</taxon>
        <taxon>Asterales</taxon>
        <taxon>Asteraceae</taxon>
        <taxon>Asteroideae</taxon>
        <taxon>Anthemideae</taxon>
        <taxon>Anthemidinae</taxon>
        <taxon>Tanacetum</taxon>
    </lineage>
</organism>
<name>A0A699H354_TANCI</name>
<dbReference type="AlphaFoldDB" id="A0A699H354"/>
<sequence length="501" mass="57711">MVKLVWNNAHRIQISDGLGRKKKVIFLPNVQGNPQMNLQDQGVIDNGCSRHMIENKSYLTHYEKIDRGYVAFGGNPKKGKITGKRFLQIFLDHQLDGVPTHKRTFSAPSHTKKILGNMRRIGKGFSGRVTTLFQTMAIQNQSELGEGSVMPTDPHHTPTILQSSSYQPQKTQKPQKLKRKDTQIPHPSGPTEFVTDEVVHKELGDRLVRAATTTSSLKAEQDSDKDHSIDSLKRRVKKLEKRNRSITYKLKRLYKVSLTARVESSRDEESLDEDASKQKRRIDVIDGDDKITLVNDADNEMLNEEAALQLQAEFDEKEILARERAKKEQEANIPLIETWDDIQAKIDAGHQLAERLQAQEQEELSDAEKAILFQQLLLKRRKHFAAKRAKKKRNKPPTKAQQRKIMCNYLKNMEGYKLKDLKLKEFDRIQKMFDRAFRRQKVEDNKEKAKLKQLMETVPDYEEVAFDAIPLAVKTPRIINGKIHKEGKKSYYQILRADGKS</sequence>
<evidence type="ECO:0000256" key="2">
    <source>
        <dbReference type="SAM" id="MobiDB-lite"/>
    </source>
</evidence>
<accession>A0A699H354</accession>
<dbReference type="EMBL" id="BKCJ010097571">
    <property type="protein sequence ID" value="GEX25034.1"/>
    <property type="molecule type" value="Genomic_DNA"/>
</dbReference>
<gene>
    <name evidence="3" type="ORF">Tci_297009</name>
</gene>
<keyword evidence="1" id="KW-0175">Coiled coil</keyword>